<evidence type="ECO:0000313" key="10">
    <source>
        <dbReference type="EMBL" id="WDI31242.1"/>
    </source>
</evidence>
<evidence type="ECO:0000256" key="6">
    <source>
        <dbReference type="ARBA" id="ARBA00022692"/>
    </source>
</evidence>
<keyword evidence="9" id="KW-0472">Membrane</keyword>
<dbReference type="EMBL" id="CP118166">
    <property type="protein sequence ID" value="WDI31242.1"/>
    <property type="molecule type" value="Genomic_DNA"/>
</dbReference>
<dbReference type="AlphaFoldDB" id="A0AAF0CGX8"/>
<dbReference type="InterPro" id="IPR007690">
    <property type="entry name" value="T2SS_GspM"/>
</dbReference>
<evidence type="ECO:0000256" key="1">
    <source>
        <dbReference type="ARBA" id="ARBA00004377"/>
    </source>
</evidence>
<gene>
    <name evidence="10" type="ORF">PUV54_14925</name>
</gene>
<comment type="similarity">
    <text evidence="2">Belongs to the GSP M family.</text>
</comment>
<dbReference type="KEGG" id="hfl:PUV54_14925"/>
<keyword evidence="11" id="KW-1185">Reference proteome</keyword>
<proteinExistence type="inferred from homology"/>
<accession>A0AAF0CGX8</accession>
<evidence type="ECO:0000256" key="7">
    <source>
        <dbReference type="ARBA" id="ARBA00022927"/>
    </source>
</evidence>
<sequence>MSLWWTGISSRERMLIFVAGALAAFLIVSLLIIRPVITWNEEANSKAERARDGYELTATAAAVSGSSSPAATNSAAPLRQAVISTADQAGIDLVRIGSVTESQIEIQAAPANAEAMFAWFAELESRYGISVTFADMTRGEAGLINAQVLVFERRI</sequence>
<keyword evidence="6" id="KW-0812">Transmembrane</keyword>
<dbReference type="Gene3D" id="3.30.1360.100">
    <property type="entry name" value="General secretion pathway protein M, EpsM"/>
    <property type="match status" value="1"/>
</dbReference>
<dbReference type="Proteomes" id="UP001214043">
    <property type="component" value="Chromosome"/>
</dbReference>
<evidence type="ECO:0000256" key="4">
    <source>
        <dbReference type="ARBA" id="ARBA00022475"/>
    </source>
</evidence>
<keyword evidence="7" id="KW-0653">Protein transport</keyword>
<keyword evidence="3" id="KW-0813">Transport</keyword>
<dbReference type="RefSeq" id="WP_274493087.1">
    <property type="nucleotide sequence ID" value="NZ_CP118166.1"/>
</dbReference>
<name>A0AAF0CGX8_9PROT</name>
<evidence type="ECO:0000256" key="8">
    <source>
        <dbReference type="ARBA" id="ARBA00022989"/>
    </source>
</evidence>
<protein>
    <submittedName>
        <fullName evidence="10">Type II secretion system protein M</fullName>
    </submittedName>
</protein>
<evidence type="ECO:0000256" key="2">
    <source>
        <dbReference type="ARBA" id="ARBA00010637"/>
    </source>
</evidence>
<evidence type="ECO:0000313" key="11">
    <source>
        <dbReference type="Proteomes" id="UP001214043"/>
    </source>
</evidence>
<keyword evidence="5" id="KW-0997">Cell inner membrane</keyword>
<evidence type="ECO:0000256" key="5">
    <source>
        <dbReference type="ARBA" id="ARBA00022519"/>
    </source>
</evidence>
<dbReference type="Pfam" id="PF04612">
    <property type="entry name" value="T2SSM"/>
    <property type="match status" value="1"/>
</dbReference>
<dbReference type="SUPFAM" id="SSF103054">
    <property type="entry name" value="General secretion pathway protein M, EpsM"/>
    <property type="match status" value="1"/>
</dbReference>
<organism evidence="10 11">
    <name type="scientific">Hyphococcus flavus</name>
    <dbReference type="NCBI Taxonomy" id="1866326"/>
    <lineage>
        <taxon>Bacteria</taxon>
        <taxon>Pseudomonadati</taxon>
        <taxon>Pseudomonadota</taxon>
        <taxon>Alphaproteobacteria</taxon>
        <taxon>Parvularculales</taxon>
        <taxon>Parvularculaceae</taxon>
        <taxon>Hyphococcus</taxon>
    </lineage>
</organism>
<dbReference type="GO" id="GO:0005886">
    <property type="term" value="C:plasma membrane"/>
    <property type="evidence" value="ECO:0007669"/>
    <property type="project" value="UniProtKB-SubCell"/>
</dbReference>
<dbReference type="GO" id="GO:0015628">
    <property type="term" value="P:protein secretion by the type II secretion system"/>
    <property type="evidence" value="ECO:0007669"/>
    <property type="project" value="InterPro"/>
</dbReference>
<dbReference type="InterPro" id="IPR023229">
    <property type="entry name" value="T2SS_M_periplasmic_sf"/>
</dbReference>
<keyword evidence="8" id="KW-1133">Transmembrane helix</keyword>
<reference evidence="10" key="1">
    <citation type="submission" date="2023-02" db="EMBL/GenBank/DDBJ databases">
        <title>Genome sequence of Hyphococcus flavus.</title>
        <authorList>
            <person name="Rong J.-C."/>
            <person name="Zhao Q."/>
            <person name="Yi M."/>
            <person name="Wu J.-Y."/>
        </authorList>
    </citation>
    <scope>NUCLEOTIDE SEQUENCE</scope>
    <source>
        <strain evidence="10">MCCC 1K03223</strain>
    </source>
</reference>
<dbReference type="GO" id="GO:0015627">
    <property type="term" value="C:type II protein secretion system complex"/>
    <property type="evidence" value="ECO:0007669"/>
    <property type="project" value="InterPro"/>
</dbReference>
<evidence type="ECO:0000256" key="9">
    <source>
        <dbReference type="ARBA" id="ARBA00023136"/>
    </source>
</evidence>
<evidence type="ECO:0000256" key="3">
    <source>
        <dbReference type="ARBA" id="ARBA00022448"/>
    </source>
</evidence>
<keyword evidence="4" id="KW-1003">Cell membrane</keyword>
<comment type="subcellular location">
    <subcellularLocation>
        <location evidence="1">Cell inner membrane</location>
        <topology evidence="1">Single-pass membrane protein</topology>
    </subcellularLocation>
</comment>